<sequence length="436" mass="50316">MQPILEMIRLVMRRRKTSLSKNRILGYYVIHRLRLGLLIMKNPTQKFCVYLVTTRPEKPVIWVSGGAGKGKTMLTMGIIESLERRSSEFHQRLVNSVTYFFCQATDNRRNSAAAVLKCILYHLILSDKDDILIRYLKEEYDKSGPDCLSGPNAFYVLQRVFFKIFHDQIFEELYSLVDALDECTDGLTELLNFVSRSMMLPGSSKIKWFLTSRNRPDIEERLDSKDFLRRISLEENNTQITAAVNDYINEKITHLSKAKRYSAEVFDRIQKILQERAEKTFLWIHLACKELARVKASQAILTLQKIPSGLQEFYQEMLNNIERTNTEEDTELCRQLLSAVTLAVRPLSLSEMTIIVGLPPEMNEYDMEVQVKQCGSFLIVQEKTVLFVHQSAKDFLDGNSSGKLGLFGPPTRSPHYSIVKRCLTRLSEELRTDICD</sequence>
<dbReference type="AlphaFoldDB" id="A0A8H2HDI2"/>
<comment type="caution">
    <text evidence="3">The sequence shown here is derived from an EMBL/GenBank/DDBJ whole genome shotgun (WGS) entry which is preliminary data.</text>
</comment>
<evidence type="ECO:0000259" key="2">
    <source>
        <dbReference type="PROSITE" id="PS50837"/>
    </source>
</evidence>
<dbReference type="PANTHER" id="PTHR10039">
    <property type="entry name" value="AMELOGENIN"/>
    <property type="match status" value="1"/>
</dbReference>
<dbReference type="PANTHER" id="PTHR10039:SF14">
    <property type="entry name" value="NACHT DOMAIN-CONTAINING PROTEIN"/>
    <property type="match status" value="1"/>
</dbReference>
<evidence type="ECO:0000256" key="1">
    <source>
        <dbReference type="ARBA" id="ARBA00022737"/>
    </source>
</evidence>
<protein>
    <recommendedName>
        <fullName evidence="2">NACHT domain-containing protein</fullName>
    </recommendedName>
</protein>
<gene>
    <name evidence="3" type="ORF">EYR41_012030</name>
</gene>
<dbReference type="InterPro" id="IPR027417">
    <property type="entry name" value="P-loop_NTPase"/>
</dbReference>
<proteinExistence type="predicted"/>
<evidence type="ECO:0000313" key="4">
    <source>
        <dbReference type="Proteomes" id="UP000297595"/>
    </source>
</evidence>
<dbReference type="Gene3D" id="3.40.50.300">
    <property type="entry name" value="P-loop containing nucleotide triphosphate hydrolases"/>
    <property type="match status" value="1"/>
</dbReference>
<dbReference type="InterPro" id="IPR007111">
    <property type="entry name" value="NACHT_NTPase"/>
</dbReference>
<dbReference type="InterPro" id="IPR056884">
    <property type="entry name" value="NPHP3-like_N"/>
</dbReference>
<accession>A0A8H2HDI2</accession>
<evidence type="ECO:0000313" key="3">
    <source>
        <dbReference type="EMBL" id="TGJ62849.1"/>
    </source>
</evidence>
<dbReference type="Pfam" id="PF24883">
    <property type="entry name" value="NPHP3_N"/>
    <property type="match status" value="1"/>
</dbReference>
<reference evidence="3 4" key="1">
    <citation type="submission" date="2019-03" db="EMBL/GenBank/DDBJ databases">
        <title>Nematode-trapping fungi genome.</title>
        <authorList>
            <person name="Vidal-Diez De Ulzurrun G."/>
        </authorList>
    </citation>
    <scope>NUCLEOTIDE SEQUENCE [LARGE SCALE GENOMIC DNA]</scope>
    <source>
        <strain evidence="3 4">TWF154</strain>
    </source>
</reference>
<dbReference type="EMBL" id="SOZJ01000009">
    <property type="protein sequence ID" value="TGJ62849.1"/>
    <property type="molecule type" value="Genomic_DNA"/>
</dbReference>
<dbReference type="PROSITE" id="PS50837">
    <property type="entry name" value="NACHT"/>
    <property type="match status" value="1"/>
</dbReference>
<feature type="domain" description="NACHT" evidence="2">
    <location>
        <begin position="59"/>
        <end position="222"/>
    </location>
</feature>
<organism evidence="3 4">
    <name type="scientific">Orbilia oligospora</name>
    <name type="common">Nematode-trapping fungus</name>
    <name type="synonym">Arthrobotrys oligospora</name>
    <dbReference type="NCBI Taxonomy" id="2813651"/>
    <lineage>
        <taxon>Eukaryota</taxon>
        <taxon>Fungi</taxon>
        <taxon>Dikarya</taxon>
        <taxon>Ascomycota</taxon>
        <taxon>Pezizomycotina</taxon>
        <taxon>Orbiliomycetes</taxon>
        <taxon>Orbiliales</taxon>
        <taxon>Orbiliaceae</taxon>
        <taxon>Orbilia</taxon>
    </lineage>
</organism>
<dbReference type="Proteomes" id="UP000297595">
    <property type="component" value="Unassembled WGS sequence"/>
</dbReference>
<keyword evidence="1" id="KW-0677">Repeat</keyword>
<name>A0A8H2HDI2_ORBOL</name>